<protein>
    <submittedName>
        <fullName evidence="1">Uncharacterized protein</fullName>
    </submittedName>
</protein>
<sequence length="90" mass="9836">MQQVNKHCSLHSAAAALTSSLLFLLAPQPLHSSVSSAFFVVVGSLFDFVSCRVSIQWLNRIGKCCQQKQGTIFGIEYTSLPFEPCFPSPS</sequence>
<dbReference type="AlphaFoldDB" id="A0AA40BML4"/>
<name>A0AA40BML4_9PEZI</name>
<gene>
    <name evidence="1" type="ORF">B0T21DRAFT_364227</name>
</gene>
<dbReference type="Proteomes" id="UP001172159">
    <property type="component" value="Unassembled WGS sequence"/>
</dbReference>
<accession>A0AA40BML4</accession>
<organism evidence="1 2">
    <name type="scientific">Apiosordaria backusii</name>
    <dbReference type="NCBI Taxonomy" id="314023"/>
    <lineage>
        <taxon>Eukaryota</taxon>
        <taxon>Fungi</taxon>
        <taxon>Dikarya</taxon>
        <taxon>Ascomycota</taxon>
        <taxon>Pezizomycotina</taxon>
        <taxon>Sordariomycetes</taxon>
        <taxon>Sordariomycetidae</taxon>
        <taxon>Sordariales</taxon>
        <taxon>Lasiosphaeriaceae</taxon>
        <taxon>Apiosordaria</taxon>
    </lineage>
</organism>
<evidence type="ECO:0000313" key="2">
    <source>
        <dbReference type="Proteomes" id="UP001172159"/>
    </source>
</evidence>
<evidence type="ECO:0000313" key="1">
    <source>
        <dbReference type="EMBL" id="KAK0737007.1"/>
    </source>
</evidence>
<keyword evidence="2" id="KW-1185">Reference proteome</keyword>
<dbReference type="EMBL" id="JAUKTV010000005">
    <property type="protein sequence ID" value="KAK0737007.1"/>
    <property type="molecule type" value="Genomic_DNA"/>
</dbReference>
<comment type="caution">
    <text evidence="1">The sequence shown here is derived from an EMBL/GenBank/DDBJ whole genome shotgun (WGS) entry which is preliminary data.</text>
</comment>
<proteinExistence type="predicted"/>
<reference evidence="1" key="1">
    <citation type="submission" date="2023-06" db="EMBL/GenBank/DDBJ databases">
        <title>Genome-scale phylogeny and comparative genomics of the fungal order Sordariales.</title>
        <authorList>
            <consortium name="Lawrence Berkeley National Laboratory"/>
            <person name="Hensen N."/>
            <person name="Bonometti L."/>
            <person name="Westerberg I."/>
            <person name="Brannstrom I.O."/>
            <person name="Guillou S."/>
            <person name="Cros-Aarteil S."/>
            <person name="Calhoun S."/>
            <person name="Haridas S."/>
            <person name="Kuo A."/>
            <person name="Mondo S."/>
            <person name="Pangilinan J."/>
            <person name="Riley R."/>
            <person name="Labutti K."/>
            <person name="Andreopoulos B."/>
            <person name="Lipzen A."/>
            <person name="Chen C."/>
            <person name="Yanf M."/>
            <person name="Daum C."/>
            <person name="Ng V."/>
            <person name="Clum A."/>
            <person name="Steindorff A."/>
            <person name="Ohm R."/>
            <person name="Martin F."/>
            <person name="Silar P."/>
            <person name="Natvig D."/>
            <person name="Lalanne C."/>
            <person name="Gautier V."/>
            <person name="Ament-Velasquez S.L."/>
            <person name="Kruys A."/>
            <person name="Hutchinson M.I."/>
            <person name="Powell A.J."/>
            <person name="Barry K."/>
            <person name="Miller A.N."/>
            <person name="Grigoriev I.V."/>
            <person name="Debuchy R."/>
            <person name="Gladieux P."/>
            <person name="Thoren M.H."/>
            <person name="Johannesson H."/>
        </authorList>
    </citation>
    <scope>NUCLEOTIDE SEQUENCE</scope>
    <source>
        <strain evidence="1">CBS 540.89</strain>
    </source>
</reference>